<accession>A0A561B2B4</accession>
<dbReference type="EMBL" id="VIVK01000003">
    <property type="protein sequence ID" value="TWD73000.1"/>
    <property type="molecule type" value="Genomic_DNA"/>
</dbReference>
<sequence length="214" mass="22691">MDSGESEVTPLSGLELLEDPALLQDADAPQLLAALAAMHRIRAYFDRCEPRLIDEARDRGATWAQIAPALGLASRQAAERRYLRLKPLAADAPETTREHRVRATRNQRSADRAVAGWARDNAAALRQLAGQITALPSDASNPSSAEAGPSIARLRDALGGNDAAELVQPLAAAAASLRTSHPGLADQITELTETTDTIRTADTARRSSPGGSET</sequence>
<gene>
    <name evidence="2" type="ORF">FB561_6884</name>
</gene>
<evidence type="ECO:0000256" key="1">
    <source>
        <dbReference type="SAM" id="MobiDB-lite"/>
    </source>
</evidence>
<comment type="caution">
    <text evidence="2">The sequence shown here is derived from an EMBL/GenBank/DDBJ whole genome shotgun (WGS) entry which is preliminary data.</text>
</comment>
<feature type="region of interest" description="Disordered" evidence="1">
    <location>
        <begin position="189"/>
        <end position="214"/>
    </location>
</feature>
<proteinExistence type="predicted"/>
<dbReference type="RefSeq" id="WP_145814215.1">
    <property type="nucleotide sequence ID" value="NZ_VIVK01000003.1"/>
</dbReference>
<keyword evidence="3" id="KW-1185">Reference proteome</keyword>
<reference evidence="2 3" key="1">
    <citation type="submission" date="2019-06" db="EMBL/GenBank/DDBJ databases">
        <title>Sequencing the genomes of 1000 actinobacteria strains.</title>
        <authorList>
            <person name="Klenk H.-P."/>
        </authorList>
    </citation>
    <scope>NUCLEOTIDE SEQUENCE [LARGE SCALE GENOMIC DNA]</scope>
    <source>
        <strain evidence="2 3">DSM 24683</strain>
    </source>
</reference>
<organism evidence="2 3">
    <name type="scientific">Kribbella amoyensis</name>
    <dbReference type="NCBI Taxonomy" id="996641"/>
    <lineage>
        <taxon>Bacteria</taxon>
        <taxon>Bacillati</taxon>
        <taxon>Actinomycetota</taxon>
        <taxon>Actinomycetes</taxon>
        <taxon>Propionibacteriales</taxon>
        <taxon>Kribbellaceae</taxon>
        <taxon>Kribbella</taxon>
    </lineage>
</organism>
<protein>
    <submittedName>
        <fullName evidence="2">Uncharacterized protein</fullName>
    </submittedName>
</protein>
<dbReference type="Proteomes" id="UP000318380">
    <property type="component" value="Unassembled WGS sequence"/>
</dbReference>
<feature type="compositionally biased region" description="Low complexity" evidence="1">
    <location>
        <begin position="189"/>
        <end position="201"/>
    </location>
</feature>
<dbReference type="OrthoDB" id="3827740at2"/>
<name>A0A561B2B4_9ACTN</name>
<evidence type="ECO:0000313" key="2">
    <source>
        <dbReference type="EMBL" id="TWD73000.1"/>
    </source>
</evidence>
<dbReference type="AlphaFoldDB" id="A0A561B2B4"/>
<evidence type="ECO:0000313" key="3">
    <source>
        <dbReference type="Proteomes" id="UP000318380"/>
    </source>
</evidence>